<dbReference type="GO" id="GO:1904680">
    <property type="term" value="F:peptide transmembrane transporter activity"/>
    <property type="evidence" value="ECO:0007669"/>
    <property type="project" value="TreeGrafter"/>
</dbReference>
<accession>A0A3M9M6W7</accession>
<dbReference type="SUPFAM" id="SSF53850">
    <property type="entry name" value="Periplasmic binding protein-like II"/>
    <property type="match status" value="1"/>
</dbReference>
<keyword evidence="3" id="KW-0813">Transport</keyword>
<proteinExistence type="inferred from homology"/>
<feature type="chain" id="PRO_5038881446" evidence="5">
    <location>
        <begin position="22"/>
        <end position="610"/>
    </location>
</feature>
<dbReference type="PANTHER" id="PTHR30290">
    <property type="entry name" value="PERIPLASMIC BINDING COMPONENT OF ABC TRANSPORTER"/>
    <property type="match status" value="1"/>
</dbReference>
<dbReference type="AlphaFoldDB" id="A0A3M9M6W7"/>
<comment type="subcellular location">
    <subcellularLocation>
        <location evidence="1">Cell envelope</location>
    </subcellularLocation>
</comment>
<dbReference type="Gene3D" id="3.10.105.10">
    <property type="entry name" value="Dipeptide-binding Protein, Domain 3"/>
    <property type="match status" value="1"/>
</dbReference>
<dbReference type="PROSITE" id="PS51257">
    <property type="entry name" value="PROKAR_LIPOPROTEIN"/>
    <property type="match status" value="1"/>
</dbReference>
<dbReference type="OrthoDB" id="7888869at2"/>
<dbReference type="Gene3D" id="3.40.190.10">
    <property type="entry name" value="Periplasmic binding protein-like II"/>
    <property type="match status" value="1"/>
</dbReference>
<sequence>MNKRISVIVAGATIGMMSVTACTGGSASTNKGNMHTTFATGSSTSVPAAATQKAVTFAWQPNSVPNYIFPLDSATYYTVQNMEQFQKLMYRPLYMYGVNGQPVVQADDSLADAPVFDNARHTVTVKLKDRRWSDGSQVTAQDIIFWQHLVTAEKDQWGGYVTGLYPDNIKSVKADNPHQVTFTLDGDYNHTWFWYNELTYITPLPQAWDKTSDGGAPGSGGCTADVNKCKAVYKYLSGKARKLASYASDPLWQIVDGPWKLKAFDSSGNATFVPNTAYTGPHKPKIPEFKAVAFTSTDAEVNALRSGRSVDVGYVPAAQASVPLSGYQLVPWLWWGVDYLQPNYNNPKVGAILKQLYIRQALQHVVDQKSVIKGALDGYGSETTGPVPLNPSNPYASAYEKSDPYPFSVADSKKLLAGHGWSVKPNGRTTCTAPGSGPGQCGAGIKAGAVLELNLQYADYGTSYDQSMNSFRSNAAQAGITINVQKAPANTVIGNTVRCQPTDSTCSWQLSEYGGYALRPYPAPLGQELSSGNSDGSWNDPHGDSLIQGAVRGNSDDGLTQYQNYFAKQLPLIWQPLPVQQLSMINTKLQGVVPQNPMLTLTPENWYWSN</sequence>
<name>A0A3M9M6W7_9MICO</name>
<evidence type="ECO:0000256" key="3">
    <source>
        <dbReference type="ARBA" id="ARBA00022448"/>
    </source>
</evidence>
<organism evidence="7 8">
    <name type="scientific">Flexivirga caeni</name>
    <dbReference type="NCBI Taxonomy" id="2294115"/>
    <lineage>
        <taxon>Bacteria</taxon>
        <taxon>Bacillati</taxon>
        <taxon>Actinomycetota</taxon>
        <taxon>Actinomycetes</taxon>
        <taxon>Micrococcales</taxon>
        <taxon>Dermacoccaceae</taxon>
        <taxon>Flexivirga</taxon>
    </lineage>
</organism>
<dbReference type="RefSeq" id="WP_123271635.1">
    <property type="nucleotide sequence ID" value="NZ_RJJQ01000011.1"/>
</dbReference>
<comment type="similarity">
    <text evidence="2">Belongs to the bacterial solute-binding protein 5 family.</text>
</comment>
<gene>
    <name evidence="7" type="ORF">EFY87_11545</name>
</gene>
<dbReference type="PANTHER" id="PTHR30290:SF10">
    <property type="entry name" value="PERIPLASMIC OLIGOPEPTIDE-BINDING PROTEIN-RELATED"/>
    <property type="match status" value="1"/>
</dbReference>
<feature type="signal peptide" evidence="5">
    <location>
        <begin position="1"/>
        <end position="21"/>
    </location>
</feature>
<evidence type="ECO:0000256" key="4">
    <source>
        <dbReference type="ARBA" id="ARBA00022729"/>
    </source>
</evidence>
<dbReference type="GO" id="GO:0030313">
    <property type="term" value="C:cell envelope"/>
    <property type="evidence" value="ECO:0007669"/>
    <property type="project" value="UniProtKB-SubCell"/>
</dbReference>
<keyword evidence="8" id="KW-1185">Reference proteome</keyword>
<dbReference type="InterPro" id="IPR000914">
    <property type="entry name" value="SBP_5_dom"/>
</dbReference>
<feature type="domain" description="Solute-binding protein family 5" evidence="6">
    <location>
        <begin position="120"/>
        <end position="495"/>
    </location>
</feature>
<keyword evidence="4 5" id="KW-0732">Signal</keyword>
<protein>
    <submittedName>
        <fullName evidence="7">ABC transporter substrate-binding protein</fullName>
    </submittedName>
</protein>
<dbReference type="Pfam" id="PF00496">
    <property type="entry name" value="SBP_bac_5"/>
    <property type="match status" value="1"/>
</dbReference>
<comment type="caution">
    <text evidence="7">The sequence shown here is derived from an EMBL/GenBank/DDBJ whole genome shotgun (WGS) entry which is preliminary data.</text>
</comment>
<evidence type="ECO:0000256" key="1">
    <source>
        <dbReference type="ARBA" id="ARBA00004196"/>
    </source>
</evidence>
<evidence type="ECO:0000313" key="8">
    <source>
        <dbReference type="Proteomes" id="UP000271678"/>
    </source>
</evidence>
<evidence type="ECO:0000256" key="5">
    <source>
        <dbReference type="SAM" id="SignalP"/>
    </source>
</evidence>
<evidence type="ECO:0000259" key="6">
    <source>
        <dbReference type="Pfam" id="PF00496"/>
    </source>
</evidence>
<dbReference type="InterPro" id="IPR039424">
    <property type="entry name" value="SBP_5"/>
</dbReference>
<reference evidence="7 8" key="1">
    <citation type="submission" date="2018-11" db="EMBL/GenBank/DDBJ databases">
        <title>Draft genome of Simplicispira Flexivirga sp. BO-16.</title>
        <authorList>
            <person name="Im W.T."/>
        </authorList>
    </citation>
    <scope>NUCLEOTIDE SEQUENCE [LARGE SCALE GENOMIC DNA]</scope>
    <source>
        <strain evidence="7 8">BO-16</strain>
    </source>
</reference>
<evidence type="ECO:0000256" key="2">
    <source>
        <dbReference type="ARBA" id="ARBA00005695"/>
    </source>
</evidence>
<dbReference type="EMBL" id="RJJQ01000011">
    <property type="protein sequence ID" value="RNI21319.1"/>
    <property type="molecule type" value="Genomic_DNA"/>
</dbReference>
<dbReference type="Proteomes" id="UP000271678">
    <property type="component" value="Unassembled WGS sequence"/>
</dbReference>
<dbReference type="GO" id="GO:0015833">
    <property type="term" value="P:peptide transport"/>
    <property type="evidence" value="ECO:0007669"/>
    <property type="project" value="TreeGrafter"/>
</dbReference>
<evidence type="ECO:0000313" key="7">
    <source>
        <dbReference type="EMBL" id="RNI21319.1"/>
    </source>
</evidence>